<dbReference type="GO" id="GO:0030246">
    <property type="term" value="F:carbohydrate binding"/>
    <property type="evidence" value="ECO:0007669"/>
    <property type="project" value="UniProtKB-KW"/>
</dbReference>
<keyword evidence="16" id="KW-0325">Glycoprotein</keyword>
<evidence type="ECO:0000256" key="25">
    <source>
        <dbReference type="SAM" id="Phobius"/>
    </source>
</evidence>
<dbReference type="InterPro" id="IPR001881">
    <property type="entry name" value="EGF-like_Ca-bd_dom"/>
</dbReference>
<dbReference type="InterPro" id="IPR000742">
    <property type="entry name" value="EGF"/>
</dbReference>
<feature type="disulfide bond" evidence="24">
    <location>
        <begin position="254"/>
        <end position="297"/>
    </location>
</feature>
<proteinExistence type="inferred from homology"/>
<dbReference type="RefSeq" id="XP_026146563.1">
    <property type="nucleotide sequence ID" value="XM_026290778.1"/>
</dbReference>
<keyword evidence="14 25" id="KW-0472">Membrane</keyword>
<evidence type="ECO:0000256" key="4">
    <source>
        <dbReference type="ARBA" id="ARBA00022536"/>
    </source>
</evidence>
<evidence type="ECO:0000256" key="12">
    <source>
        <dbReference type="ARBA" id="ARBA00022889"/>
    </source>
</evidence>
<feature type="transmembrane region" description="Helical" evidence="25">
    <location>
        <begin position="7"/>
        <end position="28"/>
    </location>
</feature>
<dbReference type="PROSITE" id="PS00615">
    <property type="entry name" value="C_TYPE_LECTIN_1"/>
    <property type="match status" value="1"/>
</dbReference>
<feature type="disulfide bond" evidence="24">
    <location>
        <begin position="842"/>
        <end position="869"/>
    </location>
</feature>
<feature type="disulfide bond" evidence="24">
    <location>
        <begin position="346"/>
        <end position="373"/>
    </location>
</feature>
<dbReference type="CDD" id="cd03592">
    <property type="entry name" value="CLECT_selectins_like"/>
    <property type="match status" value="1"/>
</dbReference>
<keyword evidence="15 23" id="KW-1015">Disulfide bond</keyword>
<evidence type="ECO:0000256" key="5">
    <source>
        <dbReference type="ARBA" id="ARBA00022659"/>
    </source>
</evidence>
<dbReference type="InterPro" id="IPR016187">
    <property type="entry name" value="CTDL_fold"/>
</dbReference>
<keyword evidence="9" id="KW-0430">Lectin</keyword>
<evidence type="ECO:0000256" key="16">
    <source>
        <dbReference type="ARBA" id="ARBA00023180"/>
    </source>
</evidence>
<evidence type="ECO:0000256" key="1">
    <source>
        <dbReference type="ARBA" id="ARBA00004251"/>
    </source>
</evidence>
<dbReference type="PANTHER" id="PTHR19325">
    <property type="entry name" value="COMPLEMENT COMPONENT-RELATED SUSHI DOMAIN-CONTAINING"/>
    <property type="match status" value="1"/>
</dbReference>
<evidence type="ECO:0000259" key="28">
    <source>
        <dbReference type="PROSITE" id="PS50923"/>
    </source>
</evidence>
<dbReference type="SUPFAM" id="SSF57535">
    <property type="entry name" value="Complement control module/SCR domain"/>
    <property type="match status" value="13"/>
</dbReference>
<evidence type="ECO:0000256" key="11">
    <source>
        <dbReference type="ARBA" id="ARBA00022837"/>
    </source>
</evidence>
<dbReference type="SMART" id="SM00181">
    <property type="entry name" value="EGF"/>
    <property type="match status" value="1"/>
</dbReference>
<feature type="domain" description="Sushi" evidence="28">
    <location>
        <begin position="190"/>
        <end position="251"/>
    </location>
</feature>
<organism evidence="29 30">
    <name type="scientific">Carassius auratus</name>
    <name type="common">Goldfish</name>
    <dbReference type="NCBI Taxonomy" id="7957"/>
    <lineage>
        <taxon>Eukaryota</taxon>
        <taxon>Metazoa</taxon>
        <taxon>Chordata</taxon>
        <taxon>Craniata</taxon>
        <taxon>Vertebrata</taxon>
        <taxon>Euteleostomi</taxon>
        <taxon>Actinopterygii</taxon>
        <taxon>Neopterygii</taxon>
        <taxon>Teleostei</taxon>
        <taxon>Ostariophysi</taxon>
        <taxon>Cypriniformes</taxon>
        <taxon>Cyprinidae</taxon>
        <taxon>Cyprininae</taxon>
        <taxon>Carassius</taxon>
    </lineage>
</organism>
<evidence type="ECO:0000256" key="14">
    <source>
        <dbReference type="ARBA" id="ARBA00023136"/>
    </source>
</evidence>
<dbReference type="Pfam" id="PF00059">
    <property type="entry name" value="Lectin_C"/>
    <property type="match status" value="1"/>
</dbReference>
<dbReference type="KEGG" id="caua:113120757"/>
<dbReference type="SMART" id="SM00032">
    <property type="entry name" value="CCP"/>
    <property type="match status" value="13"/>
</dbReference>
<dbReference type="InterPro" id="IPR000436">
    <property type="entry name" value="Sushi_SCR_CCP_dom"/>
</dbReference>
<dbReference type="PROSITE" id="PS50923">
    <property type="entry name" value="SUSHI"/>
    <property type="match status" value="13"/>
</dbReference>
<keyword evidence="13 25" id="KW-1133">Transmembrane helix</keyword>
<evidence type="ECO:0000256" key="8">
    <source>
        <dbReference type="ARBA" id="ARBA00022729"/>
    </source>
</evidence>
<evidence type="ECO:0000256" key="19">
    <source>
        <dbReference type="ARBA" id="ARBA00041401"/>
    </source>
</evidence>
<gene>
    <name evidence="30" type="primary">LOC113120757</name>
</gene>
<feature type="disulfide bond" evidence="24">
    <location>
        <begin position="904"/>
        <end position="931"/>
    </location>
</feature>
<dbReference type="PROSITE" id="PS50041">
    <property type="entry name" value="C_TYPE_LECTIN_2"/>
    <property type="match status" value="1"/>
</dbReference>
<feature type="domain" description="Sushi" evidence="28">
    <location>
        <begin position="562"/>
        <end position="622"/>
    </location>
</feature>
<dbReference type="InterPro" id="IPR001304">
    <property type="entry name" value="C-type_lectin-like"/>
</dbReference>
<keyword evidence="12" id="KW-0130">Cell adhesion</keyword>
<feature type="domain" description="Sushi" evidence="28">
    <location>
        <begin position="810"/>
        <end position="871"/>
    </location>
</feature>
<evidence type="ECO:0000256" key="15">
    <source>
        <dbReference type="ARBA" id="ARBA00023157"/>
    </source>
</evidence>
<feature type="disulfide bond" evidence="24">
    <location>
        <begin position="656"/>
        <end position="683"/>
    </location>
</feature>
<dbReference type="PROSITE" id="PS50026">
    <property type="entry name" value="EGF_3"/>
    <property type="match status" value="1"/>
</dbReference>
<dbReference type="Gene3D" id="2.10.70.10">
    <property type="entry name" value="Complement Module, domain 1"/>
    <property type="match status" value="13"/>
</dbReference>
<evidence type="ECO:0000256" key="9">
    <source>
        <dbReference type="ARBA" id="ARBA00022734"/>
    </source>
</evidence>
<evidence type="ECO:0000256" key="2">
    <source>
        <dbReference type="ARBA" id="ARBA00007360"/>
    </source>
</evidence>
<keyword evidence="5 24" id="KW-0768">Sushi</keyword>
<feature type="disulfide bond" evidence="24">
    <location>
        <begin position="222"/>
        <end position="249"/>
    </location>
</feature>
<feature type="disulfide bond" evidence="23">
    <location>
        <begin position="177"/>
        <end position="186"/>
    </location>
</feature>
<dbReference type="SMART" id="SM00179">
    <property type="entry name" value="EGF_CA"/>
    <property type="match status" value="1"/>
</dbReference>
<evidence type="ECO:0000256" key="17">
    <source>
        <dbReference type="ARBA" id="ARBA00038738"/>
    </source>
</evidence>
<keyword evidence="29" id="KW-1185">Reference proteome</keyword>
<feature type="domain" description="Sushi" evidence="28">
    <location>
        <begin position="686"/>
        <end position="747"/>
    </location>
</feature>
<dbReference type="InterPro" id="IPR050350">
    <property type="entry name" value="Compl-Cell_Adhes-Reg"/>
</dbReference>
<feature type="disulfide bond" evidence="24">
    <location>
        <begin position="718"/>
        <end position="745"/>
    </location>
</feature>
<keyword evidence="10" id="KW-0677">Repeat</keyword>
<evidence type="ECO:0000313" key="29">
    <source>
        <dbReference type="Proteomes" id="UP000515129"/>
    </source>
</evidence>
<name>A0A6P6RNB0_CARAU</name>
<evidence type="ECO:0000256" key="18">
    <source>
        <dbReference type="ARBA" id="ARBA00040812"/>
    </source>
</evidence>
<dbReference type="SUPFAM" id="SSF56436">
    <property type="entry name" value="C-type lectin-like"/>
    <property type="match status" value="1"/>
</dbReference>
<keyword evidence="8" id="KW-0732">Signal</keyword>
<dbReference type="GeneID" id="113120757"/>
<comment type="subcellular location">
    <subcellularLocation>
        <location evidence="1">Cell membrane</location>
        <topology evidence="1">Single-pass type I membrane protein</topology>
    </subcellularLocation>
</comment>
<feature type="disulfide bond" evidence="24">
    <location>
        <begin position="972"/>
        <end position="999"/>
    </location>
</feature>
<dbReference type="InterPro" id="IPR035976">
    <property type="entry name" value="Sushi/SCR/CCP_sf"/>
</dbReference>
<feature type="domain" description="Sushi" evidence="28">
    <location>
        <begin position="438"/>
        <end position="499"/>
    </location>
</feature>
<evidence type="ECO:0000256" key="3">
    <source>
        <dbReference type="ARBA" id="ARBA00022475"/>
    </source>
</evidence>
<dbReference type="AlphaFoldDB" id="A0A6P6RNB0"/>
<dbReference type="Pfam" id="PF00084">
    <property type="entry name" value="Sushi"/>
    <property type="match status" value="13"/>
</dbReference>
<dbReference type="PROSITE" id="PS01186">
    <property type="entry name" value="EGF_2"/>
    <property type="match status" value="1"/>
</dbReference>
<comment type="similarity">
    <text evidence="2">Belongs to the selectin/LECAM family.</text>
</comment>
<evidence type="ECO:0000259" key="27">
    <source>
        <dbReference type="PROSITE" id="PS50041"/>
    </source>
</evidence>
<feature type="disulfide bond" evidence="24">
    <location>
        <begin position="532"/>
        <end position="559"/>
    </location>
</feature>
<feature type="domain" description="Sushi" evidence="28">
    <location>
        <begin position="252"/>
        <end position="312"/>
    </location>
</feature>
<evidence type="ECO:0000256" key="21">
    <source>
        <dbReference type="ARBA" id="ARBA00043124"/>
    </source>
</evidence>
<feature type="domain" description="Sushi" evidence="28">
    <location>
        <begin position="500"/>
        <end position="561"/>
    </location>
</feature>
<dbReference type="Gene3D" id="3.10.100.10">
    <property type="entry name" value="Mannose-Binding Protein A, subunit A"/>
    <property type="match status" value="1"/>
</dbReference>
<dbReference type="InterPro" id="IPR016186">
    <property type="entry name" value="C-type_lectin-like/link_sf"/>
</dbReference>
<dbReference type="GO" id="GO:0005886">
    <property type="term" value="C:plasma membrane"/>
    <property type="evidence" value="ECO:0007669"/>
    <property type="project" value="UniProtKB-SubCell"/>
</dbReference>
<evidence type="ECO:0000256" key="24">
    <source>
        <dbReference type="PROSITE-ProRule" id="PRU00302"/>
    </source>
</evidence>
<feature type="disulfide bond" evidence="24">
    <location>
        <begin position="408"/>
        <end position="435"/>
    </location>
</feature>
<dbReference type="CDD" id="cd00033">
    <property type="entry name" value="CCP"/>
    <property type="match status" value="13"/>
</dbReference>
<protein>
    <recommendedName>
        <fullName evidence="18">E-selectin</fullName>
    </recommendedName>
    <alternativeName>
        <fullName evidence="19">CD62 antigen-like family member E</fullName>
    </alternativeName>
    <alternativeName>
        <fullName evidence="20">Endothelial leukocyte adhesion molecule 1</fullName>
    </alternativeName>
    <alternativeName>
        <fullName evidence="21">Leukocyte-endothelial cell adhesion molecule 2</fullName>
    </alternativeName>
</protein>
<dbReference type="InterPro" id="IPR033991">
    <property type="entry name" value="Selectin_CTLD"/>
</dbReference>
<dbReference type="PROSITE" id="PS00022">
    <property type="entry name" value="EGF_1"/>
    <property type="match status" value="1"/>
</dbReference>
<reference evidence="30" key="1">
    <citation type="submission" date="2025-08" db="UniProtKB">
        <authorList>
            <consortium name="RefSeq"/>
        </authorList>
    </citation>
    <scope>IDENTIFICATION</scope>
    <source>
        <strain evidence="30">Wakin</strain>
        <tissue evidence="30">Muscle</tissue>
    </source>
</reference>
<feature type="domain" description="Sushi" evidence="28">
    <location>
        <begin position="934"/>
        <end position="1001"/>
    </location>
</feature>
<dbReference type="SMART" id="SM00034">
    <property type="entry name" value="CLECT"/>
    <property type="match status" value="1"/>
</dbReference>
<feature type="domain" description="Sushi" evidence="28">
    <location>
        <begin position="623"/>
        <end position="685"/>
    </location>
</feature>
<feature type="domain" description="C-type lectin" evidence="27">
    <location>
        <begin position="30"/>
        <end position="151"/>
    </location>
</feature>
<feature type="disulfide bond" evidence="24">
    <location>
        <begin position="283"/>
        <end position="310"/>
    </location>
</feature>
<keyword evidence="4 23" id="KW-0245">EGF-like domain</keyword>
<evidence type="ECO:0000256" key="6">
    <source>
        <dbReference type="ARBA" id="ARBA00022692"/>
    </source>
</evidence>
<feature type="domain" description="Sushi" evidence="28">
    <location>
        <begin position="313"/>
        <end position="375"/>
    </location>
</feature>
<evidence type="ECO:0000256" key="10">
    <source>
        <dbReference type="ARBA" id="ARBA00022737"/>
    </source>
</evidence>
<comment type="caution">
    <text evidence="23">Lacks conserved residue(s) required for the propagation of feature annotation.</text>
</comment>
<accession>A0A6P6RNB0</accession>
<feature type="domain" description="Sushi" evidence="28">
    <location>
        <begin position="872"/>
        <end position="933"/>
    </location>
</feature>
<dbReference type="Proteomes" id="UP000515129">
    <property type="component" value="Chromosome 20"/>
</dbReference>
<keyword evidence="11" id="KW-0106">Calcium</keyword>
<dbReference type="CDD" id="cd00054">
    <property type="entry name" value="EGF_CA"/>
    <property type="match status" value="1"/>
</dbReference>
<dbReference type="PRINTS" id="PR00343">
    <property type="entry name" value="SELECTIN"/>
</dbReference>
<evidence type="ECO:0000256" key="22">
    <source>
        <dbReference type="ARBA" id="ARBA00045695"/>
    </source>
</evidence>
<evidence type="ECO:0000256" key="20">
    <source>
        <dbReference type="ARBA" id="ARBA00042113"/>
    </source>
</evidence>
<dbReference type="OrthoDB" id="406096at2759"/>
<feature type="transmembrane region" description="Helical" evidence="25">
    <location>
        <begin position="1010"/>
        <end position="1034"/>
    </location>
</feature>
<evidence type="ECO:0000259" key="26">
    <source>
        <dbReference type="PROSITE" id="PS50026"/>
    </source>
</evidence>
<dbReference type="Gene3D" id="2.10.25.10">
    <property type="entry name" value="Laminin"/>
    <property type="match status" value="1"/>
</dbReference>
<dbReference type="GO" id="GO:0005509">
    <property type="term" value="F:calcium ion binding"/>
    <property type="evidence" value="ECO:0007669"/>
    <property type="project" value="InterPro"/>
</dbReference>
<keyword evidence="3" id="KW-1003">Cell membrane</keyword>
<dbReference type="FunFam" id="3.10.100.10:FF:000007">
    <property type="entry name" value="L-selectin"/>
    <property type="match status" value="1"/>
</dbReference>
<feature type="domain" description="Sushi" evidence="28">
    <location>
        <begin position="376"/>
        <end position="437"/>
    </location>
</feature>
<feature type="disulfide bond" evidence="24">
    <location>
        <begin position="470"/>
        <end position="497"/>
    </location>
</feature>
<evidence type="ECO:0000256" key="13">
    <source>
        <dbReference type="ARBA" id="ARBA00022989"/>
    </source>
</evidence>
<dbReference type="InterPro" id="IPR002396">
    <property type="entry name" value="Selectin_superfamily"/>
</dbReference>
<feature type="domain" description="EGF-like" evidence="26">
    <location>
        <begin position="151"/>
        <end position="187"/>
    </location>
</feature>
<keyword evidence="7" id="KW-0479">Metal-binding</keyword>
<dbReference type="InterPro" id="IPR018378">
    <property type="entry name" value="C-type_lectin_CS"/>
</dbReference>
<feature type="disulfide bond" evidence="24">
    <location>
        <begin position="593"/>
        <end position="620"/>
    </location>
</feature>
<sequence>MKLVVTITMVLLAHIRLFVYLVLVTGIYNVKAWTYHYNITINMDWTTARQWCQKHYTDMVAIQNHAEVEYLNQVLPFNKGYYWIGIRKINGNWMWVGTKKNLDPEAENWAENEPNNKGSEQDCVEIYIKRIKETAKWNDERCSKKKATVCYLASCSKESCSEHAECVENIGSYECQCLPGFTGPRCEEAVQCLPIIDVPGGWMNCTHPLSIHSFNSSCDFKCEEGFELKGSNTTWCDQTGKWTHKPPTCQVVKCDPLKPVSHGSLQCSDPVEFAYGSSCWLKCDFGFAHNSTNSTHCTKEGKWSHIPPVCQAIQCPPLSDAPSYGSITCTHPLSTNSYNSSCEFKCEEGFLLKGANSTHCDHTGHWTHSTPSCTAVACDPLVTPAKSHLTCADPLGMFSFRSSCNTTCEEGYTLRGETTLTCLSDGSWSAPTPVCQVIRCDALESGQHGSLHCQDHLGKFSYGTLCWLECGAGFTLNGSNSTSCTSQGKWSHEFPVCQVVTCNAILAPANGHLTCADPLGKFSFRSSCNVSCDEGYKIRGKATLTCLSDGIWSAPTPACEVVKCDPLKPVSHGSLQCSDPVEFAYGSSCWLKCDFGFAHNSTNSTHCTKEGKWSHIPPVCQAIQCPPLSDAPSNGSITCTHPLSTNSYNSSCEFKCEEGFLLKGANSTHCDHTGHWTHSTPSCTAVACAPLVTPAKSHLTCADPLGMFSFRSSCNTTCEEGYTLRGETTLTCLSDGSWSAPTPVCQVIRCDALESGQHGSLHCQDHLGKFSYGTLCWLECGAGFTLNGSNSTSCTSQGKWSHEFPVCQARQCNPLIKPSHGTVTCTHPNGQFSFGTVCNVSCQEGFKLHGTPQIECSEMGKWTDTPAFCSAQQCPHLAAPVNGWLNCSHPHFSFSYGSRCFLGCETGFEITGVPVMECSASGNWSQEMPYCAAVRCDPLSLSHLPELGTPPSMNCSHPHGNFSFGSQCTFQCAESQKLSGTSQLSCTSSGYWTNSPPSCVVKEMSVGAGMLMYAAVGAASSAGLLLFGGLMFLLMRQLFKKSKKLIDPVPPLEQPFLY</sequence>
<evidence type="ECO:0000256" key="7">
    <source>
        <dbReference type="ARBA" id="ARBA00022723"/>
    </source>
</evidence>
<feature type="domain" description="Sushi" evidence="28">
    <location>
        <begin position="748"/>
        <end position="809"/>
    </location>
</feature>
<comment type="subunit">
    <text evidence="17">Interacts with SELPLG/PSGL1 and PODXL2 through the sialyl Lewis X epitope. SELPLG sulfation appears not to be required for this interaction.</text>
</comment>
<dbReference type="FunFam" id="2.10.70.10:FF:000001">
    <property type="entry name" value="Selectin P"/>
    <property type="match status" value="11"/>
</dbReference>
<feature type="disulfide bond" evidence="24">
    <location>
        <begin position="564"/>
        <end position="607"/>
    </location>
</feature>
<keyword evidence="6 25" id="KW-0812">Transmembrane</keyword>
<dbReference type="GO" id="GO:0007155">
    <property type="term" value="P:cell adhesion"/>
    <property type="evidence" value="ECO:0007669"/>
    <property type="project" value="UniProtKB-KW"/>
</dbReference>
<dbReference type="PANTHER" id="PTHR19325:SF493">
    <property type="entry name" value="E-SELECTIN"/>
    <property type="match status" value="1"/>
</dbReference>
<evidence type="ECO:0000256" key="23">
    <source>
        <dbReference type="PROSITE-ProRule" id="PRU00076"/>
    </source>
</evidence>
<dbReference type="SUPFAM" id="SSF57196">
    <property type="entry name" value="EGF/Laminin"/>
    <property type="match status" value="1"/>
</dbReference>
<feature type="disulfide bond" evidence="24">
    <location>
        <begin position="780"/>
        <end position="807"/>
    </location>
</feature>
<dbReference type="Pfam" id="PF00008">
    <property type="entry name" value="EGF"/>
    <property type="match status" value="1"/>
</dbReference>
<evidence type="ECO:0000313" key="30">
    <source>
        <dbReference type="RefSeq" id="XP_026146563.1"/>
    </source>
</evidence>
<comment type="function">
    <text evidence="22">Cell-surface glycoprotein having a role in immunoadhesion. Mediates in the adhesion of blood neutrophils in cytokine-activated endothelium through interaction with SELPLG/PSGL1. May have a role in capillary morphogenesis.</text>
</comment>